<sequence>MRSQRRNRRLLAASVTAGVMTIATLGTAGPASASARVCGNGGNSTLGYWEVCYEIIGDGLYIEQVTGIATRTDSSNAKSIHLEYIKAGGVHWKNGSQVTTNQMAEVSVLNGSVSRAGNYCVKLWVKSNGSHYSAGEACVYVY</sequence>
<dbReference type="EMBL" id="CP108222">
    <property type="protein sequence ID" value="WTT19009.1"/>
    <property type="molecule type" value="Genomic_DNA"/>
</dbReference>
<organism evidence="2">
    <name type="scientific">Streptomyces sp. NBC_00093</name>
    <dbReference type="NCBI Taxonomy" id="2975649"/>
    <lineage>
        <taxon>Bacteria</taxon>
        <taxon>Bacillati</taxon>
        <taxon>Actinomycetota</taxon>
        <taxon>Actinomycetes</taxon>
        <taxon>Kitasatosporales</taxon>
        <taxon>Streptomycetaceae</taxon>
        <taxon>Streptomyces</taxon>
    </lineage>
</organism>
<name>A0AAU2A328_9ACTN</name>
<feature type="signal peptide" evidence="1">
    <location>
        <begin position="1"/>
        <end position="28"/>
    </location>
</feature>
<protein>
    <recommendedName>
        <fullName evidence="3">Secreted protein</fullName>
    </recommendedName>
</protein>
<reference evidence="2" key="1">
    <citation type="submission" date="2022-10" db="EMBL/GenBank/DDBJ databases">
        <title>The complete genomes of actinobacterial strains from the NBC collection.</title>
        <authorList>
            <person name="Joergensen T.S."/>
            <person name="Alvarez Arevalo M."/>
            <person name="Sterndorff E.B."/>
            <person name="Faurdal D."/>
            <person name="Vuksanovic O."/>
            <person name="Mourched A.-S."/>
            <person name="Charusanti P."/>
            <person name="Shaw S."/>
            <person name="Blin K."/>
            <person name="Weber T."/>
        </authorList>
    </citation>
    <scope>NUCLEOTIDE SEQUENCE</scope>
    <source>
        <strain evidence="2">NBC_00093</strain>
    </source>
</reference>
<gene>
    <name evidence="2" type="ORF">OHA22_27510</name>
</gene>
<accession>A0AAU2A328</accession>
<feature type="chain" id="PRO_5043883372" description="Secreted protein" evidence="1">
    <location>
        <begin position="29"/>
        <end position="142"/>
    </location>
</feature>
<proteinExistence type="predicted"/>
<keyword evidence="1" id="KW-0732">Signal</keyword>
<evidence type="ECO:0000313" key="2">
    <source>
        <dbReference type="EMBL" id="WTT19009.1"/>
    </source>
</evidence>
<dbReference type="AlphaFoldDB" id="A0AAU2A328"/>
<evidence type="ECO:0008006" key="3">
    <source>
        <dbReference type="Google" id="ProtNLM"/>
    </source>
</evidence>
<evidence type="ECO:0000256" key="1">
    <source>
        <dbReference type="SAM" id="SignalP"/>
    </source>
</evidence>